<reference evidence="1 2" key="1">
    <citation type="submission" date="2019-07" db="EMBL/GenBank/DDBJ databases">
        <title>Hymenobacter sp. straun FUR1 Genome sequencing and assembly.</title>
        <authorList>
            <person name="Chhetri G."/>
        </authorList>
    </citation>
    <scope>NUCLEOTIDE SEQUENCE [LARGE SCALE GENOMIC DNA]</scope>
    <source>
        <strain evidence="1 2">Fur1</strain>
    </source>
</reference>
<dbReference type="SUPFAM" id="SSF52833">
    <property type="entry name" value="Thioredoxin-like"/>
    <property type="match status" value="1"/>
</dbReference>
<dbReference type="EMBL" id="VMRJ01000005">
    <property type="protein sequence ID" value="TVT38400.1"/>
    <property type="molecule type" value="Genomic_DNA"/>
</dbReference>
<proteinExistence type="predicted"/>
<sequence>MSTHPATPVLSTEHFAAAYIYTAYRQLIDDLLAEGKTTGPQQTPELVEYTALNVQRMHRLDKTVKVQAALAAAAAGLQGQYIWLIITEGWCGDAAQIVPVLEAVAQASQGHLTTRYVLRDEHPTLMDQYLTGTSRAIPKLVVLDANTLAEITHWGPRPVPARELVQRLKAEGMPHDDFIRELHTWYAHDRTQTTQTEMLALVQGLR</sequence>
<name>A0A558BPF3_9BACT</name>
<protein>
    <submittedName>
        <fullName evidence="1">Thioredoxin family protein</fullName>
    </submittedName>
</protein>
<accession>A0A558BPF3</accession>
<dbReference type="InterPro" id="IPR036249">
    <property type="entry name" value="Thioredoxin-like_sf"/>
</dbReference>
<organism evidence="1 2">
    <name type="scientific">Hymenobacter setariae</name>
    <dbReference type="NCBI Taxonomy" id="2594794"/>
    <lineage>
        <taxon>Bacteria</taxon>
        <taxon>Pseudomonadati</taxon>
        <taxon>Bacteroidota</taxon>
        <taxon>Cytophagia</taxon>
        <taxon>Cytophagales</taxon>
        <taxon>Hymenobacteraceae</taxon>
        <taxon>Hymenobacter</taxon>
    </lineage>
</organism>
<comment type="caution">
    <text evidence="1">The sequence shown here is derived from an EMBL/GenBank/DDBJ whole genome shotgun (WGS) entry which is preliminary data.</text>
</comment>
<evidence type="ECO:0000313" key="1">
    <source>
        <dbReference type="EMBL" id="TVT38400.1"/>
    </source>
</evidence>
<dbReference type="Pfam" id="PF14595">
    <property type="entry name" value="Thioredoxin_9"/>
    <property type="match status" value="1"/>
</dbReference>
<dbReference type="OrthoDB" id="6120799at2"/>
<dbReference type="AlphaFoldDB" id="A0A558BPF3"/>
<evidence type="ECO:0000313" key="2">
    <source>
        <dbReference type="Proteomes" id="UP000317624"/>
    </source>
</evidence>
<dbReference type="RefSeq" id="WP_144851232.1">
    <property type="nucleotide sequence ID" value="NZ_VMRJ01000005.1"/>
</dbReference>
<dbReference type="Gene3D" id="3.40.30.10">
    <property type="entry name" value="Glutaredoxin"/>
    <property type="match status" value="1"/>
</dbReference>
<dbReference type="Proteomes" id="UP000317624">
    <property type="component" value="Unassembled WGS sequence"/>
</dbReference>
<gene>
    <name evidence="1" type="ORF">FNT36_19595</name>
</gene>
<keyword evidence="2" id="KW-1185">Reference proteome</keyword>